<dbReference type="EMBL" id="FKLO01000037">
    <property type="protein sequence ID" value="SAM61845.1"/>
    <property type="molecule type" value="Genomic_DNA"/>
</dbReference>
<name>A0A1C3H3L3_9GAMM</name>
<dbReference type="AlphaFoldDB" id="A0A1C3H3L3"/>
<gene>
    <name evidence="2" type="ORF">CHUV0807_0950</name>
</gene>
<dbReference type="PANTHER" id="PTHR37841">
    <property type="entry name" value="GLR2918 PROTEIN"/>
    <property type="match status" value="1"/>
</dbReference>
<reference evidence="3" key="1">
    <citation type="submission" date="2016-04" db="EMBL/GenBank/DDBJ databases">
        <authorList>
            <person name="Tagini F."/>
        </authorList>
    </citation>
    <scope>NUCLEOTIDE SEQUENCE [LARGE SCALE GENOMIC DNA]</scope>
    <source>
        <strain evidence="3">CHUV0807</strain>
    </source>
</reference>
<dbReference type="InterPro" id="IPR032774">
    <property type="entry name" value="WG_beta_rep"/>
</dbReference>
<protein>
    <submittedName>
        <fullName evidence="2">Putative lipoprotein</fullName>
    </submittedName>
</protein>
<sequence>MNPVPKLLFLALALAAASAHAIPCPAPIEVPEGEGIEASHHVCGALGVFTQHGKKGFFDPHSGAVVVPAQFDAVFRDYVADTLTPVMKDGRWAYVDTQGKAHTAWEFDQVSLFLYDDSLAIVGKGGRYGMIDRNGETAVPLEYDRMDGFMRPENGYNYLTVACKAGKCGYLDEKGKTVIALEYDDAGGFGADVAPVKKGDKWGYINPQGKTVQPFEYEAAEAFTHNWMGSRERECVEAQKNGKRVAIDPQGKTLPENTRCMPLPPPLI</sequence>
<accession>A0A1C3H3L3</accession>
<proteinExistence type="predicted"/>
<evidence type="ECO:0000313" key="2">
    <source>
        <dbReference type="EMBL" id="SAM61845.1"/>
    </source>
</evidence>
<dbReference type="PANTHER" id="PTHR37841:SF1">
    <property type="entry name" value="DUF3298 DOMAIN-CONTAINING PROTEIN"/>
    <property type="match status" value="1"/>
</dbReference>
<evidence type="ECO:0000256" key="1">
    <source>
        <dbReference type="SAM" id="SignalP"/>
    </source>
</evidence>
<feature type="chain" id="PRO_5008674885" evidence="1">
    <location>
        <begin position="22"/>
        <end position="268"/>
    </location>
</feature>
<organism evidence="2 3">
    <name type="scientific">Cardiobacterium hominis</name>
    <dbReference type="NCBI Taxonomy" id="2718"/>
    <lineage>
        <taxon>Bacteria</taxon>
        <taxon>Pseudomonadati</taxon>
        <taxon>Pseudomonadota</taxon>
        <taxon>Gammaproteobacteria</taxon>
        <taxon>Cardiobacteriales</taxon>
        <taxon>Cardiobacteriaceae</taxon>
        <taxon>Cardiobacterium</taxon>
    </lineage>
</organism>
<keyword evidence="2" id="KW-0449">Lipoprotein</keyword>
<dbReference type="SUPFAM" id="SSF69360">
    <property type="entry name" value="Cell wall binding repeat"/>
    <property type="match status" value="1"/>
</dbReference>
<dbReference type="Proteomes" id="UP000190837">
    <property type="component" value="Unassembled WGS sequence"/>
</dbReference>
<dbReference type="RefSeq" id="WP_079540081.1">
    <property type="nucleotide sequence ID" value="NZ_FKLO01000037.1"/>
</dbReference>
<feature type="signal peptide" evidence="1">
    <location>
        <begin position="1"/>
        <end position="21"/>
    </location>
</feature>
<keyword evidence="1" id="KW-0732">Signal</keyword>
<evidence type="ECO:0000313" key="3">
    <source>
        <dbReference type="Proteomes" id="UP000190837"/>
    </source>
</evidence>
<dbReference type="Pfam" id="PF14903">
    <property type="entry name" value="WG_beta_rep"/>
    <property type="match status" value="3"/>
</dbReference>